<sequence length="41" mass="4750">MHKVPVTMLRRMIMQNMLIIKRQKAILGMESTSIHSASHMV</sequence>
<reference evidence="1" key="2">
    <citation type="journal article" date="2015" name="Fish Shellfish Immunol.">
        <title>Early steps in the European eel (Anguilla anguilla)-Vibrio vulnificus interaction in the gills: Role of the RtxA13 toxin.</title>
        <authorList>
            <person name="Callol A."/>
            <person name="Pajuelo D."/>
            <person name="Ebbesson L."/>
            <person name="Teles M."/>
            <person name="MacKenzie S."/>
            <person name="Amaro C."/>
        </authorList>
    </citation>
    <scope>NUCLEOTIDE SEQUENCE</scope>
</reference>
<evidence type="ECO:0000313" key="1">
    <source>
        <dbReference type="EMBL" id="JAH47787.1"/>
    </source>
</evidence>
<organism evidence="1">
    <name type="scientific">Anguilla anguilla</name>
    <name type="common">European freshwater eel</name>
    <name type="synonym">Muraena anguilla</name>
    <dbReference type="NCBI Taxonomy" id="7936"/>
    <lineage>
        <taxon>Eukaryota</taxon>
        <taxon>Metazoa</taxon>
        <taxon>Chordata</taxon>
        <taxon>Craniata</taxon>
        <taxon>Vertebrata</taxon>
        <taxon>Euteleostomi</taxon>
        <taxon>Actinopterygii</taxon>
        <taxon>Neopterygii</taxon>
        <taxon>Teleostei</taxon>
        <taxon>Anguilliformes</taxon>
        <taxon>Anguillidae</taxon>
        <taxon>Anguilla</taxon>
    </lineage>
</organism>
<protein>
    <submittedName>
        <fullName evidence="1">Uncharacterized protein</fullName>
    </submittedName>
</protein>
<dbReference type="EMBL" id="GBXM01060790">
    <property type="protein sequence ID" value="JAH47787.1"/>
    <property type="molecule type" value="Transcribed_RNA"/>
</dbReference>
<dbReference type="AlphaFoldDB" id="A0A0E9T2P7"/>
<accession>A0A0E9T2P7</accession>
<reference evidence="1" key="1">
    <citation type="submission" date="2014-11" db="EMBL/GenBank/DDBJ databases">
        <authorList>
            <person name="Amaro Gonzalez C."/>
        </authorList>
    </citation>
    <scope>NUCLEOTIDE SEQUENCE</scope>
</reference>
<proteinExistence type="predicted"/>
<name>A0A0E9T2P7_ANGAN</name>